<dbReference type="RefSeq" id="WP_088593961.1">
    <property type="nucleotide sequence ID" value="NZ_CP022022.1"/>
</dbReference>
<evidence type="ECO:0000313" key="8">
    <source>
        <dbReference type="Proteomes" id="UP000197007"/>
    </source>
</evidence>
<dbReference type="CDD" id="cd07185">
    <property type="entry name" value="OmpA_C-like"/>
    <property type="match status" value="1"/>
</dbReference>
<evidence type="ECO:0000256" key="3">
    <source>
        <dbReference type="ARBA" id="ARBA00023237"/>
    </source>
</evidence>
<feature type="chain" id="PRO_5012757623" description="OmpA-like domain-containing protein" evidence="5">
    <location>
        <begin position="19"/>
        <end position="330"/>
    </location>
</feature>
<dbReference type="PROSITE" id="PS51123">
    <property type="entry name" value="OMPA_2"/>
    <property type="match status" value="1"/>
</dbReference>
<dbReference type="Pfam" id="PF00691">
    <property type="entry name" value="OmpA"/>
    <property type="match status" value="1"/>
</dbReference>
<dbReference type="PANTHER" id="PTHR30329:SF21">
    <property type="entry name" value="LIPOPROTEIN YIAD-RELATED"/>
    <property type="match status" value="1"/>
</dbReference>
<dbReference type="InterPro" id="IPR036737">
    <property type="entry name" value="OmpA-like_sf"/>
</dbReference>
<dbReference type="InterPro" id="IPR006665">
    <property type="entry name" value="OmpA-like"/>
</dbReference>
<dbReference type="SUPFAM" id="SSF49464">
    <property type="entry name" value="Carboxypeptidase regulatory domain-like"/>
    <property type="match status" value="1"/>
</dbReference>
<evidence type="ECO:0000259" key="6">
    <source>
        <dbReference type="PROSITE" id="PS51123"/>
    </source>
</evidence>
<dbReference type="InterPro" id="IPR050330">
    <property type="entry name" value="Bact_OuterMem_StrucFunc"/>
</dbReference>
<evidence type="ECO:0000256" key="2">
    <source>
        <dbReference type="ARBA" id="ARBA00023136"/>
    </source>
</evidence>
<dbReference type="AlphaFoldDB" id="A0A1Z4BNJ9"/>
<dbReference type="Gene3D" id="2.60.40.1120">
    <property type="entry name" value="Carboxypeptidase-like, regulatory domain"/>
    <property type="match status" value="1"/>
</dbReference>
<keyword evidence="8" id="KW-1185">Reference proteome</keyword>
<protein>
    <recommendedName>
        <fullName evidence="6">OmpA-like domain-containing protein</fullName>
    </recommendedName>
</protein>
<sequence>MKAKLLWLLLVNLTLATAQVQVIPAQLYQKVVERGYETQEVVTRLANYYYSTHNEAQALKYYQKLMRGIGYQLEPIEHYRYAVLLQKTNKNSEAKKQMNIFDDKMQLLFTKHPNTTPNDLMGLVTDAEKGTVVEGAQILLINADGETLTDTTDINGFFVFSVNKIYPNFQEAYIEIQKPNYELMSQPIVLTTAQQKVYTLFPNVFEVNKGDNLANIFNIDNIHFDFGHTNIRKDAAVQLAKIVAFLEENPSLNIIVKVHTDSRGNDKYNRELTETQAKSIEQWLIKQGIASHRITAKGYGATQLVNGCEKGVPCTEEEHQANKRVEFIVD</sequence>
<keyword evidence="2 4" id="KW-0472">Membrane</keyword>
<dbReference type="PANTHER" id="PTHR30329">
    <property type="entry name" value="STATOR ELEMENT OF FLAGELLAR MOTOR COMPLEX"/>
    <property type="match status" value="1"/>
</dbReference>
<accession>A0A1Z4BNJ9</accession>
<proteinExistence type="predicted"/>
<dbReference type="Proteomes" id="UP000197007">
    <property type="component" value="Chromosome"/>
</dbReference>
<keyword evidence="5" id="KW-0732">Signal</keyword>
<evidence type="ECO:0000256" key="5">
    <source>
        <dbReference type="SAM" id="SignalP"/>
    </source>
</evidence>
<dbReference type="GO" id="GO:0009279">
    <property type="term" value="C:cell outer membrane"/>
    <property type="evidence" value="ECO:0007669"/>
    <property type="project" value="UniProtKB-SubCell"/>
</dbReference>
<dbReference type="EMBL" id="CP022022">
    <property type="protein sequence ID" value="ASF42874.1"/>
    <property type="molecule type" value="Genomic_DNA"/>
</dbReference>
<name>A0A1Z4BNJ9_9FLAO</name>
<dbReference type="Gene3D" id="3.30.1330.60">
    <property type="entry name" value="OmpA-like domain"/>
    <property type="match status" value="1"/>
</dbReference>
<evidence type="ECO:0000256" key="1">
    <source>
        <dbReference type="ARBA" id="ARBA00004442"/>
    </source>
</evidence>
<dbReference type="InterPro" id="IPR008969">
    <property type="entry name" value="CarboxyPept-like_regulatory"/>
</dbReference>
<reference evidence="8" key="1">
    <citation type="submission" date="2017-06" db="EMBL/GenBank/DDBJ databases">
        <title>Complete genome sequence of Capnocytophaga sp. KCOM 1579 (=ChDC OS43) isolated from a human refractory periapical abscess lesion.</title>
        <authorList>
            <person name="Kook J.-K."/>
            <person name="Park S.-N."/>
            <person name="Lim Y.K."/>
            <person name="Roh H."/>
        </authorList>
    </citation>
    <scope>NUCLEOTIDE SEQUENCE [LARGE SCALE GENOMIC DNA]</scope>
    <source>
        <strain evidence="8">ChDC OS43</strain>
    </source>
</reference>
<dbReference type="InterPro" id="IPR006664">
    <property type="entry name" value="OMP_bac"/>
</dbReference>
<organism evidence="7 8">
    <name type="scientific">Capnocytophaga endodontalis</name>
    <dbReference type="NCBI Taxonomy" id="2708117"/>
    <lineage>
        <taxon>Bacteria</taxon>
        <taxon>Pseudomonadati</taxon>
        <taxon>Bacteroidota</taxon>
        <taxon>Flavobacteriia</taxon>
        <taxon>Flavobacteriales</taxon>
        <taxon>Flavobacteriaceae</taxon>
        <taxon>Capnocytophaga</taxon>
    </lineage>
</organism>
<evidence type="ECO:0000313" key="7">
    <source>
        <dbReference type="EMBL" id="ASF42874.1"/>
    </source>
</evidence>
<evidence type="ECO:0000256" key="4">
    <source>
        <dbReference type="PROSITE-ProRule" id="PRU00473"/>
    </source>
</evidence>
<dbReference type="KEGG" id="capn:CBG49_07170"/>
<feature type="signal peptide" evidence="5">
    <location>
        <begin position="1"/>
        <end position="18"/>
    </location>
</feature>
<gene>
    <name evidence="7" type="ORF">CBG49_07170</name>
</gene>
<feature type="domain" description="OmpA-like" evidence="6">
    <location>
        <begin position="211"/>
        <end position="330"/>
    </location>
</feature>
<dbReference type="SUPFAM" id="SSF103088">
    <property type="entry name" value="OmpA-like"/>
    <property type="match status" value="1"/>
</dbReference>
<comment type="subcellular location">
    <subcellularLocation>
        <location evidence="1">Cell outer membrane</location>
    </subcellularLocation>
</comment>
<dbReference type="PRINTS" id="PR01021">
    <property type="entry name" value="OMPADOMAIN"/>
</dbReference>
<keyword evidence="3" id="KW-0998">Cell outer membrane</keyword>